<keyword evidence="3" id="KW-1185">Reference proteome</keyword>
<feature type="domain" description="Insertion element IS150 protein InsJ-like helix-turn-helix" evidence="1">
    <location>
        <begin position="11"/>
        <end position="48"/>
    </location>
</feature>
<evidence type="ECO:0000313" key="2">
    <source>
        <dbReference type="EMBL" id="MFC1850331.1"/>
    </source>
</evidence>
<name>A0ABV6YVV2_UNCC1</name>
<reference evidence="2 3" key="1">
    <citation type="submission" date="2024-09" db="EMBL/GenBank/DDBJ databases">
        <title>Laminarin stimulates single cell rates of sulfate reduction while oxygen inhibits transcriptomic activity in coastal marine sediment.</title>
        <authorList>
            <person name="Lindsay M."/>
            <person name="Orcutt B."/>
            <person name="Emerson D."/>
            <person name="Stepanauskas R."/>
            <person name="D'Angelo T."/>
        </authorList>
    </citation>
    <scope>NUCLEOTIDE SEQUENCE [LARGE SCALE GENOMIC DNA]</scope>
    <source>
        <strain evidence="2">SAG AM-311-K15</strain>
    </source>
</reference>
<sequence length="50" mass="6093">MSWKGVTVMDQRVRFISEYLDAYFSFTSLCDQFNISRKTGYKWVKRYKVL</sequence>
<dbReference type="EMBL" id="JBHPBY010000092">
    <property type="protein sequence ID" value="MFC1850331.1"/>
    <property type="molecule type" value="Genomic_DNA"/>
</dbReference>
<dbReference type="SUPFAM" id="SSF46689">
    <property type="entry name" value="Homeodomain-like"/>
    <property type="match status" value="1"/>
</dbReference>
<proteinExistence type="predicted"/>
<dbReference type="Proteomes" id="UP001594351">
    <property type="component" value="Unassembled WGS sequence"/>
</dbReference>
<comment type="caution">
    <text evidence="2">The sequence shown here is derived from an EMBL/GenBank/DDBJ whole genome shotgun (WGS) entry which is preliminary data.</text>
</comment>
<gene>
    <name evidence="2" type="ORF">ACFL27_09085</name>
</gene>
<dbReference type="InterPro" id="IPR055247">
    <property type="entry name" value="InsJ-like_HTH"/>
</dbReference>
<organism evidence="2 3">
    <name type="scientific">candidate division CSSED10-310 bacterium</name>
    <dbReference type="NCBI Taxonomy" id="2855610"/>
    <lineage>
        <taxon>Bacteria</taxon>
        <taxon>Bacteria division CSSED10-310</taxon>
    </lineage>
</organism>
<dbReference type="Pfam" id="PF13518">
    <property type="entry name" value="HTH_28"/>
    <property type="match status" value="1"/>
</dbReference>
<accession>A0ABV6YVV2</accession>
<protein>
    <submittedName>
        <fullName evidence="2">Helix-turn-helix domain-containing protein</fullName>
    </submittedName>
</protein>
<evidence type="ECO:0000313" key="3">
    <source>
        <dbReference type="Proteomes" id="UP001594351"/>
    </source>
</evidence>
<evidence type="ECO:0000259" key="1">
    <source>
        <dbReference type="Pfam" id="PF13518"/>
    </source>
</evidence>
<dbReference type="InterPro" id="IPR009057">
    <property type="entry name" value="Homeodomain-like_sf"/>
</dbReference>